<dbReference type="InterPro" id="IPR001932">
    <property type="entry name" value="PPM-type_phosphatase-like_dom"/>
</dbReference>
<dbReference type="SMART" id="SM00332">
    <property type="entry name" value="PP2Cc"/>
    <property type="match status" value="1"/>
</dbReference>
<proteinExistence type="predicted"/>
<evidence type="ECO:0000259" key="1">
    <source>
        <dbReference type="PROSITE" id="PS51746"/>
    </source>
</evidence>
<evidence type="ECO:0000313" key="2">
    <source>
        <dbReference type="EMBL" id="RYP85841.1"/>
    </source>
</evidence>
<dbReference type="Proteomes" id="UP000295198">
    <property type="component" value="Unassembled WGS sequence"/>
</dbReference>
<comment type="caution">
    <text evidence="2">The sequence shown here is derived from an EMBL/GenBank/DDBJ whole genome shotgun (WGS) entry which is preliminary data.</text>
</comment>
<dbReference type="CDD" id="cd00143">
    <property type="entry name" value="PP2Cc"/>
    <property type="match status" value="1"/>
</dbReference>
<keyword evidence="3" id="KW-1185">Reference proteome</keyword>
<dbReference type="InterPro" id="IPR036457">
    <property type="entry name" value="PPM-type-like_dom_sf"/>
</dbReference>
<organism evidence="2 3">
    <name type="scientific">Nocardioides guangzhouensis</name>
    <dbReference type="NCBI Taxonomy" id="2497878"/>
    <lineage>
        <taxon>Bacteria</taxon>
        <taxon>Bacillati</taxon>
        <taxon>Actinomycetota</taxon>
        <taxon>Actinomycetes</taxon>
        <taxon>Propionibacteriales</taxon>
        <taxon>Nocardioidaceae</taxon>
        <taxon>Nocardioides</taxon>
    </lineage>
</organism>
<dbReference type="OrthoDB" id="9801841at2"/>
<dbReference type="Pfam" id="PF13672">
    <property type="entry name" value="PP2C_2"/>
    <property type="match status" value="1"/>
</dbReference>
<dbReference type="InterPro" id="IPR015655">
    <property type="entry name" value="PP2C"/>
</dbReference>
<dbReference type="GO" id="GO:0004722">
    <property type="term" value="F:protein serine/threonine phosphatase activity"/>
    <property type="evidence" value="ECO:0007669"/>
    <property type="project" value="InterPro"/>
</dbReference>
<dbReference type="SMART" id="SM00331">
    <property type="entry name" value="PP2C_SIG"/>
    <property type="match status" value="1"/>
</dbReference>
<dbReference type="PANTHER" id="PTHR47992">
    <property type="entry name" value="PROTEIN PHOSPHATASE"/>
    <property type="match status" value="1"/>
</dbReference>
<feature type="domain" description="PPM-type phosphatase" evidence="1">
    <location>
        <begin position="4"/>
        <end position="238"/>
    </location>
</feature>
<dbReference type="RefSeq" id="WP_134717178.1">
    <property type="nucleotide sequence ID" value="NZ_SDKM01000014.1"/>
</dbReference>
<gene>
    <name evidence="2" type="ORF">EKO23_11035</name>
</gene>
<accession>A0A4Q4ZEM1</accession>
<dbReference type="AlphaFoldDB" id="A0A4Q4ZEM1"/>
<dbReference type="SUPFAM" id="SSF81606">
    <property type="entry name" value="PP2C-like"/>
    <property type="match status" value="1"/>
</dbReference>
<protein>
    <submittedName>
        <fullName evidence="2">Serine/threonine-protein phosphatase</fullName>
    </submittedName>
</protein>
<name>A0A4Q4ZEM1_9ACTN</name>
<reference evidence="2 3" key="1">
    <citation type="submission" date="2019-01" db="EMBL/GenBank/DDBJ databases">
        <title>Nocardioides guangzhouensis sp. nov., an actinobacterium isolated from soil.</title>
        <authorList>
            <person name="Fu Y."/>
            <person name="Cai Y."/>
            <person name="Lin Z."/>
            <person name="Chen P."/>
        </authorList>
    </citation>
    <scope>NUCLEOTIDE SEQUENCE [LARGE SCALE GENOMIC DNA]</scope>
    <source>
        <strain evidence="2 3">130</strain>
    </source>
</reference>
<evidence type="ECO:0000313" key="3">
    <source>
        <dbReference type="Proteomes" id="UP000295198"/>
    </source>
</evidence>
<sequence>MLRFSGRGETDVGRVREANEDSGFLGPYVALVADGVGGAAAGEVASATVAYVVSAIARLRRDQDPATVLADAIEAARESLQVGIDADLQRAGMATTLTVLATDGRSVALGHLGDSRGYLFRHGGLQQITTDHTYVQQMVEGGQLTPDAARHHPWRNVVLRSLHGGPLEVGQEPDILTLDLVPGDRVLLCSDGLTDLVEDRRISEALHVPDAGAAAGRLVAAALDAGGTDNVTCLVIDVVDGPPVVGDGQLLGAVGDVVNIVDPAAVRAP</sequence>
<dbReference type="PROSITE" id="PS51746">
    <property type="entry name" value="PPM_2"/>
    <property type="match status" value="1"/>
</dbReference>
<dbReference type="Gene3D" id="3.60.40.10">
    <property type="entry name" value="PPM-type phosphatase domain"/>
    <property type="match status" value="1"/>
</dbReference>
<dbReference type="EMBL" id="SDKM01000014">
    <property type="protein sequence ID" value="RYP85841.1"/>
    <property type="molecule type" value="Genomic_DNA"/>
</dbReference>